<dbReference type="PANTHER" id="PTHR33701">
    <property type="entry name" value="TRANSMEMBRANE PROTEIN"/>
    <property type="match status" value="1"/>
</dbReference>
<dbReference type="PANTHER" id="PTHR33701:SF2">
    <property type="entry name" value="TRANSMEMBRANE PROTEIN"/>
    <property type="match status" value="1"/>
</dbReference>
<organism evidence="3 4">
    <name type="scientific">Vanilla planifolia</name>
    <name type="common">Vanilla</name>
    <dbReference type="NCBI Taxonomy" id="51239"/>
    <lineage>
        <taxon>Eukaryota</taxon>
        <taxon>Viridiplantae</taxon>
        <taxon>Streptophyta</taxon>
        <taxon>Embryophyta</taxon>
        <taxon>Tracheophyta</taxon>
        <taxon>Spermatophyta</taxon>
        <taxon>Magnoliopsida</taxon>
        <taxon>Liliopsida</taxon>
        <taxon>Asparagales</taxon>
        <taxon>Orchidaceae</taxon>
        <taxon>Vanilloideae</taxon>
        <taxon>Vanilleae</taxon>
        <taxon>Vanilla</taxon>
    </lineage>
</organism>
<dbReference type="AlphaFoldDB" id="A0A835VHA7"/>
<evidence type="ECO:0000313" key="3">
    <source>
        <dbReference type="EMBL" id="KAG0497005.1"/>
    </source>
</evidence>
<sequence length="234" mass="25790">MQHGIVTATGEETMSSEGHKGIKTVECLRGRLLAERLASKAAKADADRLAKRLVDLEALLQEELQRRERAEKRMKLLLKKLKSVEEEWDLSDTSVRSSSPVKCCFSNGRFGEWNKLGQCGYEGHANGSSYCASAHQLVSQNKEPLQGDGTTNGGGSKELFDGVLSKSSSAKEEKQDCNDDQTELYYHEENVALVPVSILKEPTVCSNKDAVKVLVSLRHVRKQLQSLVGSKVAR</sequence>
<name>A0A835VHA7_VANPL</name>
<protein>
    <submittedName>
        <fullName evidence="3">Uncharacterized protein</fullName>
    </submittedName>
</protein>
<dbReference type="OrthoDB" id="407555at2759"/>
<evidence type="ECO:0000313" key="4">
    <source>
        <dbReference type="Proteomes" id="UP000636800"/>
    </source>
</evidence>
<reference evidence="3 4" key="1">
    <citation type="journal article" date="2020" name="Nat. Food">
        <title>A phased Vanilla planifolia genome enables genetic improvement of flavour and production.</title>
        <authorList>
            <person name="Hasing T."/>
            <person name="Tang H."/>
            <person name="Brym M."/>
            <person name="Khazi F."/>
            <person name="Huang T."/>
            <person name="Chambers A.H."/>
        </authorList>
    </citation>
    <scope>NUCLEOTIDE SEQUENCE [LARGE SCALE GENOMIC DNA]</scope>
    <source>
        <tissue evidence="3">Leaf</tissue>
    </source>
</reference>
<feature type="coiled-coil region" evidence="1">
    <location>
        <begin position="39"/>
        <end position="87"/>
    </location>
</feature>
<comment type="caution">
    <text evidence="3">The sequence shown here is derived from an EMBL/GenBank/DDBJ whole genome shotgun (WGS) entry which is preliminary data.</text>
</comment>
<gene>
    <name evidence="3" type="ORF">HPP92_001696</name>
</gene>
<proteinExistence type="predicted"/>
<evidence type="ECO:0000256" key="1">
    <source>
        <dbReference type="SAM" id="Coils"/>
    </source>
</evidence>
<keyword evidence="4" id="KW-1185">Reference proteome</keyword>
<accession>A0A835VHA7</accession>
<keyword evidence="1" id="KW-0175">Coiled coil</keyword>
<evidence type="ECO:0000256" key="2">
    <source>
        <dbReference type="SAM" id="MobiDB-lite"/>
    </source>
</evidence>
<feature type="region of interest" description="Disordered" evidence="2">
    <location>
        <begin position="142"/>
        <end position="178"/>
    </location>
</feature>
<dbReference type="EMBL" id="JADCNL010000001">
    <property type="protein sequence ID" value="KAG0497005.1"/>
    <property type="molecule type" value="Genomic_DNA"/>
</dbReference>
<dbReference type="Proteomes" id="UP000636800">
    <property type="component" value="Chromosome 1"/>
</dbReference>